<keyword evidence="3 6" id="KW-1133">Transmembrane helix</keyword>
<gene>
    <name evidence="7" type="ORF">ACFPN9_21565</name>
</gene>
<dbReference type="EMBL" id="JBHSLU010000073">
    <property type="protein sequence ID" value="MFC5507837.1"/>
    <property type="molecule type" value="Genomic_DNA"/>
</dbReference>
<evidence type="ECO:0000256" key="4">
    <source>
        <dbReference type="ARBA" id="ARBA00023136"/>
    </source>
</evidence>
<evidence type="ECO:0000313" key="7">
    <source>
        <dbReference type="EMBL" id="MFC5507837.1"/>
    </source>
</evidence>
<evidence type="ECO:0000256" key="6">
    <source>
        <dbReference type="SAM" id="Phobius"/>
    </source>
</evidence>
<protein>
    <submittedName>
        <fullName evidence="7">VirB3 family type IV secretion system protein</fullName>
    </submittedName>
</protein>
<organism evidence="7 8">
    <name type="scientific">Bosea massiliensis</name>
    <dbReference type="NCBI Taxonomy" id="151419"/>
    <lineage>
        <taxon>Bacteria</taxon>
        <taxon>Pseudomonadati</taxon>
        <taxon>Pseudomonadota</taxon>
        <taxon>Alphaproteobacteria</taxon>
        <taxon>Hyphomicrobiales</taxon>
        <taxon>Boseaceae</taxon>
        <taxon>Bosea</taxon>
    </lineage>
</organism>
<reference evidence="8" key="1">
    <citation type="journal article" date="2019" name="Int. J. Syst. Evol. Microbiol.">
        <title>The Global Catalogue of Microorganisms (GCM) 10K type strain sequencing project: providing services to taxonomists for standard genome sequencing and annotation.</title>
        <authorList>
            <consortium name="The Broad Institute Genomics Platform"/>
            <consortium name="The Broad Institute Genome Sequencing Center for Infectious Disease"/>
            <person name="Wu L."/>
            <person name="Ma J."/>
        </authorList>
    </citation>
    <scope>NUCLEOTIDE SEQUENCE [LARGE SCALE GENOMIC DNA]</scope>
    <source>
        <strain evidence="8">CCUG 43117</strain>
    </source>
</reference>
<sequence length="100" mass="11409">MRDISFRIYRPVALPQKFFGAPAMPAFLNFFVSIFLLMAAATFEFFFPPFFVASGIGGHIALMLYGAREPHVTTLIQTGHKSRRRPNNFGRRSKTHTFQP</sequence>
<comment type="caution">
    <text evidence="7">The sequence shown here is derived from an EMBL/GenBank/DDBJ whole genome shotgun (WGS) entry which is preliminary data.</text>
</comment>
<evidence type="ECO:0000256" key="2">
    <source>
        <dbReference type="ARBA" id="ARBA00022692"/>
    </source>
</evidence>
<dbReference type="InterPro" id="IPR007792">
    <property type="entry name" value="T4SS_VirB3/TrbD/AvhB"/>
</dbReference>
<keyword evidence="2 6" id="KW-0812">Transmembrane</keyword>
<evidence type="ECO:0000256" key="5">
    <source>
        <dbReference type="SAM" id="MobiDB-lite"/>
    </source>
</evidence>
<keyword evidence="4 6" id="KW-0472">Membrane</keyword>
<feature type="region of interest" description="Disordered" evidence="5">
    <location>
        <begin position="77"/>
        <end position="100"/>
    </location>
</feature>
<feature type="transmembrane region" description="Helical" evidence="6">
    <location>
        <begin position="21"/>
        <end position="40"/>
    </location>
</feature>
<name>A0ABW0P6V5_9HYPH</name>
<proteinExistence type="predicted"/>
<comment type="subcellular location">
    <subcellularLocation>
        <location evidence="1">Membrane</location>
    </subcellularLocation>
</comment>
<keyword evidence="8" id="KW-1185">Reference proteome</keyword>
<evidence type="ECO:0000313" key="8">
    <source>
        <dbReference type="Proteomes" id="UP001596060"/>
    </source>
</evidence>
<evidence type="ECO:0000256" key="1">
    <source>
        <dbReference type="ARBA" id="ARBA00004370"/>
    </source>
</evidence>
<dbReference type="Pfam" id="PF05101">
    <property type="entry name" value="VirB3"/>
    <property type="match status" value="1"/>
</dbReference>
<accession>A0ABW0P6V5</accession>
<feature type="transmembrane region" description="Helical" evidence="6">
    <location>
        <begin position="46"/>
        <end position="67"/>
    </location>
</feature>
<evidence type="ECO:0000256" key="3">
    <source>
        <dbReference type="ARBA" id="ARBA00022989"/>
    </source>
</evidence>
<dbReference type="RefSeq" id="WP_156450291.1">
    <property type="nucleotide sequence ID" value="NZ_JBHSLU010000073.1"/>
</dbReference>
<feature type="compositionally biased region" description="Basic residues" evidence="5">
    <location>
        <begin position="80"/>
        <end position="100"/>
    </location>
</feature>
<dbReference type="Proteomes" id="UP001596060">
    <property type="component" value="Unassembled WGS sequence"/>
</dbReference>